<dbReference type="Proteomes" id="UP001501237">
    <property type="component" value="Unassembled WGS sequence"/>
</dbReference>
<comment type="caution">
    <text evidence="2">The sequence shown here is derived from an EMBL/GenBank/DDBJ whole genome shotgun (WGS) entry which is preliminary data.</text>
</comment>
<dbReference type="CDD" id="cd00093">
    <property type="entry name" value="HTH_XRE"/>
    <property type="match status" value="1"/>
</dbReference>
<keyword evidence="3" id="KW-1185">Reference proteome</keyword>
<evidence type="ECO:0000259" key="1">
    <source>
        <dbReference type="PROSITE" id="PS50943"/>
    </source>
</evidence>
<organism evidence="2 3">
    <name type="scientific">Actinocorallia longicatena</name>
    <dbReference type="NCBI Taxonomy" id="111803"/>
    <lineage>
        <taxon>Bacteria</taxon>
        <taxon>Bacillati</taxon>
        <taxon>Actinomycetota</taxon>
        <taxon>Actinomycetes</taxon>
        <taxon>Streptosporangiales</taxon>
        <taxon>Thermomonosporaceae</taxon>
        <taxon>Actinocorallia</taxon>
    </lineage>
</organism>
<dbReference type="Gene3D" id="1.10.260.40">
    <property type="entry name" value="lambda repressor-like DNA-binding domains"/>
    <property type="match status" value="1"/>
</dbReference>
<accession>A0ABP6QLB1</accession>
<feature type="domain" description="HTH cro/C1-type" evidence="1">
    <location>
        <begin position="32"/>
        <end position="73"/>
    </location>
</feature>
<dbReference type="Pfam" id="PF13560">
    <property type="entry name" value="HTH_31"/>
    <property type="match status" value="1"/>
</dbReference>
<dbReference type="InterPro" id="IPR010982">
    <property type="entry name" value="Lambda_DNA-bd_dom_sf"/>
</dbReference>
<gene>
    <name evidence="2" type="ORF">GCM10010468_73790</name>
</gene>
<dbReference type="InterPro" id="IPR001387">
    <property type="entry name" value="Cro/C1-type_HTH"/>
</dbReference>
<dbReference type="PROSITE" id="PS50943">
    <property type="entry name" value="HTH_CROC1"/>
    <property type="match status" value="1"/>
</dbReference>
<dbReference type="RefSeq" id="WP_344838116.1">
    <property type="nucleotide sequence ID" value="NZ_BAAAUV010000035.1"/>
</dbReference>
<name>A0ABP6QLB1_9ACTN</name>
<evidence type="ECO:0000313" key="2">
    <source>
        <dbReference type="EMBL" id="GAA3238341.1"/>
    </source>
</evidence>
<protein>
    <recommendedName>
        <fullName evidence="1">HTH cro/C1-type domain-containing protein</fullName>
    </recommendedName>
</protein>
<dbReference type="SUPFAM" id="SSF47413">
    <property type="entry name" value="lambda repressor-like DNA-binding domains"/>
    <property type="match status" value="1"/>
</dbReference>
<reference evidence="3" key="1">
    <citation type="journal article" date="2019" name="Int. J. Syst. Evol. Microbiol.">
        <title>The Global Catalogue of Microorganisms (GCM) 10K type strain sequencing project: providing services to taxonomists for standard genome sequencing and annotation.</title>
        <authorList>
            <consortium name="The Broad Institute Genomics Platform"/>
            <consortium name="The Broad Institute Genome Sequencing Center for Infectious Disease"/>
            <person name="Wu L."/>
            <person name="Ma J."/>
        </authorList>
    </citation>
    <scope>NUCLEOTIDE SEQUENCE [LARGE SCALE GENOMIC DNA]</scope>
    <source>
        <strain evidence="3">JCM 9377</strain>
    </source>
</reference>
<dbReference type="EMBL" id="BAAAUV010000035">
    <property type="protein sequence ID" value="GAA3238341.1"/>
    <property type="molecule type" value="Genomic_DNA"/>
</dbReference>
<evidence type="ECO:0000313" key="3">
    <source>
        <dbReference type="Proteomes" id="UP001501237"/>
    </source>
</evidence>
<proteinExistence type="predicted"/>
<sequence length="92" mass="9781">MDSNTTPTTVEVNGFAFREIRIRSGVDAGPCAAAAGIDRSYLSRLETGARVRVSPSTLARLLEALQIRDRRAILADPHGTPSDATETEIGVA</sequence>